<dbReference type="GO" id="GO:0005829">
    <property type="term" value="C:cytosol"/>
    <property type="evidence" value="ECO:0007669"/>
    <property type="project" value="TreeGrafter"/>
</dbReference>
<evidence type="ECO:0000313" key="5">
    <source>
        <dbReference type="EMBL" id="OMJ74310.1"/>
    </source>
</evidence>
<proteinExistence type="inferred from homology"/>
<dbReference type="PANTHER" id="PTHR11365:SF2">
    <property type="entry name" value="5-OXOPROLINASE"/>
    <property type="match status" value="1"/>
</dbReference>
<dbReference type="Proteomes" id="UP000187209">
    <property type="component" value="Unassembled WGS sequence"/>
</dbReference>
<evidence type="ECO:0008006" key="7">
    <source>
        <dbReference type="Google" id="ProtNLM"/>
    </source>
</evidence>
<dbReference type="EMBL" id="MPUH01000760">
    <property type="protein sequence ID" value="OMJ74310.1"/>
    <property type="molecule type" value="Genomic_DNA"/>
</dbReference>
<dbReference type="GO" id="GO:0017168">
    <property type="term" value="F:5-oxoprolinase (ATP-hydrolyzing) activity"/>
    <property type="evidence" value="ECO:0007669"/>
    <property type="project" value="TreeGrafter"/>
</dbReference>
<feature type="domain" description="Hydantoinase/oxoprolinase N-terminal" evidence="4">
    <location>
        <begin position="11"/>
        <end position="151"/>
    </location>
</feature>
<dbReference type="AlphaFoldDB" id="A0A1R2BCE1"/>
<keyword evidence="6" id="KW-1185">Reference proteome</keyword>
<dbReference type="InterPro" id="IPR002821">
    <property type="entry name" value="Hydantoinase_A"/>
</dbReference>
<evidence type="ECO:0000313" key="6">
    <source>
        <dbReference type="Proteomes" id="UP000187209"/>
    </source>
</evidence>
<dbReference type="OrthoDB" id="3643at2759"/>
<gene>
    <name evidence="5" type="ORF">SteCoe_26797</name>
</gene>
<dbReference type="InterPro" id="IPR045079">
    <property type="entry name" value="Oxoprolinase-like"/>
</dbReference>
<comment type="similarity">
    <text evidence="1">Belongs to the oxoprolinase family.</text>
</comment>
<dbReference type="Pfam" id="PF02538">
    <property type="entry name" value="Hydantoinase_B"/>
    <property type="match status" value="1"/>
</dbReference>
<dbReference type="PANTHER" id="PTHR11365">
    <property type="entry name" value="5-OXOPROLINASE RELATED"/>
    <property type="match status" value="1"/>
</dbReference>
<evidence type="ECO:0000256" key="1">
    <source>
        <dbReference type="ARBA" id="ARBA00010403"/>
    </source>
</evidence>
<evidence type="ECO:0000259" key="3">
    <source>
        <dbReference type="Pfam" id="PF02538"/>
    </source>
</evidence>
<name>A0A1R2BCE1_9CILI</name>
<accession>A0A1R2BCE1</accession>
<feature type="domain" description="Hydantoinase A/oxoprolinase" evidence="2">
    <location>
        <begin position="171"/>
        <end position="459"/>
    </location>
</feature>
<dbReference type="Pfam" id="PF05378">
    <property type="entry name" value="Hydant_A_N"/>
    <property type="match status" value="1"/>
</dbReference>
<dbReference type="GO" id="GO:0006749">
    <property type="term" value="P:glutathione metabolic process"/>
    <property type="evidence" value="ECO:0007669"/>
    <property type="project" value="TreeGrafter"/>
</dbReference>
<dbReference type="InterPro" id="IPR003692">
    <property type="entry name" value="Hydantoinase_B"/>
</dbReference>
<protein>
    <recommendedName>
        <fullName evidence="7">5-oxoprolinase</fullName>
    </recommendedName>
</protein>
<organism evidence="5 6">
    <name type="scientific">Stentor coeruleus</name>
    <dbReference type="NCBI Taxonomy" id="5963"/>
    <lineage>
        <taxon>Eukaryota</taxon>
        <taxon>Sar</taxon>
        <taxon>Alveolata</taxon>
        <taxon>Ciliophora</taxon>
        <taxon>Postciliodesmatophora</taxon>
        <taxon>Heterotrichea</taxon>
        <taxon>Heterotrichida</taxon>
        <taxon>Stentoridae</taxon>
        <taxon>Stentor</taxon>
    </lineage>
</organism>
<dbReference type="InterPro" id="IPR008040">
    <property type="entry name" value="Hydant_A_N"/>
</dbReference>
<sequence length="1159" mass="126457">MITGITHSYPVDSSRIQWIRMGTTVATNALLERKGKKFALIITKGFKDLLVIGNQSRPDIFKLNIQRSEKLFAEVLEVDERVKILKEYKENSIQGTTGEYFEVIKPLDIHQITQDLQEIRNRGIDTLAISLVHAYSFRSHESQIEKIAKELGFAHVSLASTIMPLFKFLPRTSTACVDAYLTPILQEYINSFRSGFDENLSKVPVLFMQSDGGLCDISSFIGSKAILSGPAGGVVGFSQCGEPPLIGFDMGGTSTDVSRFDGSFSHIFETEISGVHLQGAHLDISSVAAGGGSRLFYRSGLYVVGPESSSADPGPLCYRKNGFLSITDANLVLGRVLPDYFPKIFGPGEDLPLDYSASFKGLQEIAEDIFRSEGKKIEVPVIAMGFVKVANEAMCRPIRAITSAKGYDPSTHTLACFGGAGGQHACAIARSLGIRKIIVHRFSGVLSAYGLGLADIIEETHQPANITINESSLIISEINSILSLLTNSLSLKLASHSTSNIIFTNYLHLRFSGSDTCIPVVFTDDLKKSTKLFENAYLQEYGFVLTERNIIIDSIRVKAAIKVKALSNLQEIVTGEVIKENLAQVYFETEKGVESLETPVYKIDNLPSECEIIGPALIVNEISCIVIEPNSIAKILESRDVVIFLQDVQRKIISSTECDNVILSLFAHRFMSIAEQMGRTLQRTSISTNIKERLDYSCAIFSNDGSLVANAPHLPVHLGSMQEAVKKQIELVDNWQEGEVAMSNHPCAGGSHLPDITVITPVFNNKKIVLFVASRGHHADIGGITPGSMPPFSKTLAEEGVAIKSFKLVENFVFREAETRELFQHSRCIEDNISDLKAQTSANNKGIELLSQLINEYSLEVVLAYMKFIQKAACQSVKDLLQKIPSNVLKASDFMDDGTKIKLIVTINSGCAEFNFTGTGCQVLSNLNSPAAVVKSAVLYCLRCLVDTDIPLNQGCLDPVTIIIPNNSILNPSEDAAVVGGNVLTSQRITDVIFKAFNACAASQGCMNNLTFGNKKFGFYETIAGGSGAGEGWHGTSGVHTHMTNTRITDIEIMERRYPVLVRVFSLRDNSGGKGFWHGGDGIIREIEFLEDIEVGILSERRSRRPYGLNMGKPGKAGLNLLLRKDGRVINIGSKNVCSVRPGDRIRILTPGGGGYGAA</sequence>
<comment type="caution">
    <text evidence="5">The sequence shown here is derived from an EMBL/GenBank/DDBJ whole genome shotgun (WGS) entry which is preliminary data.</text>
</comment>
<feature type="domain" description="Hydantoinase B/oxoprolinase" evidence="3">
    <location>
        <begin position="659"/>
        <end position="1158"/>
    </location>
</feature>
<reference evidence="5 6" key="1">
    <citation type="submission" date="2016-11" db="EMBL/GenBank/DDBJ databases">
        <title>The macronuclear genome of Stentor coeruleus: a giant cell with tiny introns.</title>
        <authorList>
            <person name="Slabodnick M."/>
            <person name="Ruby J.G."/>
            <person name="Reiff S.B."/>
            <person name="Swart E.C."/>
            <person name="Gosai S."/>
            <person name="Prabakaran S."/>
            <person name="Witkowska E."/>
            <person name="Larue G.E."/>
            <person name="Fisher S."/>
            <person name="Freeman R.M."/>
            <person name="Gunawardena J."/>
            <person name="Chu W."/>
            <person name="Stover N.A."/>
            <person name="Gregory B.D."/>
            <person name="Nowacki M."/>
            <person name="Derisi J."/>
            <person name="Roy S.W."/>
            <person name="Marshall W.F."/>
            <person name="Sood P."/>
        </authorList>
    </citation>
    <scope>NUCLEOTIDE SEQUENCE [LARGE SCALE GENOMIC DNA]</scope>
    <source>
        <strain evidence="5">WM001</strain>
    </source>
</reference>
<evidence type="ECO:0000259" key="2">
    <source>
        <dbReference type="Pfam" id="PF01968"/>
    </source>
</evidence>
<evidence type="ECO:0000259" key="4">
    <source>
        <dbReference type="Pfam" id="PF05378"/>
    </source>
</evidence>
<dbReference type="Pfam" id="PF01968">
    <property type="entry name" value="Hydantoinase_A"/>
    <property type="match status" value="1"/>
</dbReference>